<dbReference type="InterPro" id="IPR002740">
    <property type="entry name" value="EVE_domain"/>
</dbReference>
<dbReference type="Gene3D" id="3.10.590.10">
    <property type="entry name" value="ph1033 like domains"/>
    <property type="match status" value="1"/>
</dbReference>
<dbReference type="CDD" id="cd21132">
    <property type="entry name" value="EVE-like"/>
    <property type="match status" value="1"/>
</dbReference>
<comment type="caution">
    <text evidence="2">The sequence shown here is derived from an EMBL/GenBank/DDBJ whole genome shotgun (WGS) entry which is preliminary data.</text>
</comment>
<feature type="domain" description="EVE" evidence="1">
    <location>
        <begin position="3"/>
        <end position="100"/>
    </location>
</feature>
<accession>A0A833LX63</accession>
<name>A0A833LX63_9LEPT</name>
<dbReference type="AlphaFoldDB" id="A0A833LX63"/>
<dbReference type="Proteomes" id="UP000460298">
    <property type="component" value="Unassembled WGS sequence"/>
</dbReference>
<dbReference type="Pfam" id="PF01878">
    <property type="entry name" value="EVE"/>
    <property type="match status" value="1"/>
</dbReference>
<evidence type="ECO:0000313" key="2">
    <source>
        <dbReference type="EMBL" id="KAB2932651.1"/>
    </source>
</evidence>
<evidence type="ECO:0000259" key="1">
    <source>
        <dbReference type="Pfam" id="PF01878"/>
    </source>
</evidence>
<dbReference type="EMBL" id="WBUI01000008">
    <property type="protein sequence ID" value="KAB2932651.1"/>
    <property type="molecule type" value="Genomic_DNA"/>
</dbReference>
<dbReference type="InterPro" id="IPR015947">
    <property type="entry name" value="PUA-like_sf"/>
</dbReference>
<organism evidence="2 3">
    <name type="scientific">Leptonema illini</name>
    <dbReference type="NCBI Taxonomy" id="183"/>
    <lineage>
        <taxon>Bacteria</taxon>
        <taxon>Pseudomonadati</taxon>
        <taxon>Spirochaetota</taxon>
        <taxon>Spirochaetia</taxon>
        <taxon>Leptospirales</taxon>
        <taxon>Leptospiraceae</taxon>
        <taxon>Leptonema</taxon>
    </lineage>
</organism>
<gene>
    <name evidence="2" type="ORF">F9K24_09735</name>
</gene>
<protein>
    <submittedName>
        <fullName evidence="2">EVE domain-containing protein</fullName>
    </submittedName>
</protein>
<dbReference type="SUPFAM" id="SSF88697">
    <property type="entry name" value="PUA domain-like"/>
    <property type="match status" value="1"/>
</dbReference>
<proteinExistence type="predicted"/>
<evidence type="ECO:0000313" key="3">
    <source>
        <dbReference type="Proteomes" id="UP000460298"/>
    </source>
</evidence>
<reference evidence="2 3" key="1">
    <citation type="submission" date="2019-10" db="EMBL/GenBank/DDBJ databases">
        <title>Extracellular Electron Transfer in a Candidatus Methanoperedens spp. Enrichment Culture.</title>
        <authorList>
            <person name="Berger S."/>
            <person name="Rangel Shaw D."/>
            <person name="Berben T."/>
            <person name="In 'T Zandt M."/>
            <person name="Frank J."/>
            <person name="Reimann J."/>
            <person name="Jetten M.S.M."/>
            <person name="Welte C.U."/>
        </authorList>
    </citation>
    <scope>NUCLEOTIDE SEQUENCE [LARGE SCALE GENOMIC DNA]</scope>
    <source>
        <strain evidence="2">SB12</strain>
    </source>
</reference>
<sequence>MRYFVAVASREHVEKGVEGCFAQACHGKRWPMLKMTAGDRILYYSPTEKFRSKAPCRKFTAAGTVREGQAYTFEMEPGFVPWRRDVDFENDIAAVDLSLVVSQMHVFSGGNPGLILRRGFFEIDRKDFDTVYRYMKRGQ</sequence>